<evidence type="ECO:0000313" key="3">
    <source>
        <dbReference type="Proteomes" id="UP000182798"/>
    </source>
</evidence>
<comment type="caution">
    <text evidence="2">The sequence shown here is derived from an EMBL/GenBank/DDBJ whole genome shotgun (WGS) entry which is preliminary data.</text>
</comment>
<evidence type="ECO:0000256" key="1">
    <source>
        <dbReference type="SAM" id="Phobius"/>
    </source>
</evidence>
<keyword evidence="1" id="KW-1133">Transmembrane helix</keyword>
<feature type="transmembrane region" description="Helical" evidence="1">
    <location>
        <begin position="41"/>
        <end position="60"/>
    </location>
</feature>
<feature type="non-terminal residue" evidence="2">
    <location>
        <position position="1"/>
    </location>
</feature>
<keyword evidence="1" id="KW-0472">Membrane</keyword>
<evidence type="ECO:0000313" key="2">
    <source>
        <dbReference type="EMBL" id="OJA03221.1"/>
    </source>
</evidence>
<proteinExistence type="predicted"/>
<accession>A0A1J8P2C7</accession>
<gene>
    <name evidence="2" type="ORF">BGC33_02320</name>
</gene>
<dbReference type="RefSeq" id="WP_206744726.1">
    <property type="nucleotide sequence ID" value="NZ_MIQH01000909.1"/>
</dbReference>
<sequence length="62" mass="7108">IIATFYQGYNPTAQNYLFKNRLEVCSLCSSLNASLVLNADVYLVCFYLFFTSIFLFDLTCSK</sequence>
<protein>
    <submittedName>
        <fullName evidence="2">Uncharacterized protein</fullName>
    </submittedName>
</protein>
<organism evidence="2 3">
    <name type="scientific">Bathymodiolus thermophilus thioautotrophic gill symbiont</name>
    <dbReference type="NCBI Taxonomy" id="2360"/>
    <lineage>
        <taxon>Bacteria</taxon>
        <taxon>Pseudomonadati</taxon>
        <taxon>Pseudomonadota</taxon>
        <taxon>Gammaproteobacteria</taxon>
        <taxon>sulfur-oxidizing symbionts</taxon>
    </lineage>
</organism>
<dbReference type="AlphaFoldDB" id="A0A1J8P2C7"/>
<reference evidence="3" key="1">
    <citation type="submission" date="2016-09" db="EMBL/GenBank/DDBJ databases">
        <title>Genome Sequence of Bathymodiolus thermophilus sulfur-oxidizing gill endosymbiont.</title>
        <authorList>
            <person name="Ponnudurai R."/>
            <person name="Kleiner M."/>
            <person name="Sayavedra L."/>
            <person name="Thuermer A."/>
            <person name="Felbeck H."/>
            <person name="Schlueter R."/>
            <person name="Schweder T."/>
            <person name="Markert S."/>
        </authorList>
    </citation>
    <scope>NUCLEOTIDE SEQUENCE [LARGE SCALE GENOMIC DNA]</scope>
    <source>
        <strain evidence="3">BAT/CrabSpa'14</strain>
    </source>
</reference>
<name>A0A1J8P2C7_9GAMM</name>
<dbReference type="EMBL" id="MIQH01000909">
    <property type="protein sequence ID" value="OJA03221.1"/>
    <property type="molecule type" value="Genomic_DNA"/>
</dbReference>
<dbReference type="Proteomes" id="UP000182798">
    <property type="component" value="Unassembled WGS sequence"/>
</dbReference>
<keyword evidence="1" id="KW-0812">Transmembrane</keyword>